<evidence type="ECO:0000313" key="3">
    <source>
        <dbReference type="WBParaSite" id="ALUE_0001652401-mRNA-1"/>
    </source>
</evidence>
<reference evidence="3" key="1">
    <citation type="submission" date="2017-02" db="UniProtKB">
        <authorList>
            <consortium name="WormBaseParasite"/>
        </authorList>
    </citation>
    <scope>IDENTIFICATION</scope>
</reference>
<keyword evidence="1" id="KW-0732">Signal</keyword>
<feature type="signal peptide" evidence="1">
    <location>
        <begin position="1"/>
        <end position="21"/>
    </location>
</feature>
<keyword evidence="2" id="KW-1185">Reference proteome</keyword>
<organism evidence="2 3">
    <name type="scientific">Ascaris lumbricoides</name>
    <name type="common">Giant roundworm</name>
    <dbReference type="NCBI Taxonomy" id="6252"/>
    <lineage>
        <taxon>Eukaryota</taxon>
        <taxon>Metazoa</taxon>
        <taxon>Ecdysozoa</taxon>
        <taxon>Nematoda</taxon>
        <taxon>Chromadorea</taxon>
        <taxon>Rhabditida</taxon>
        <taxon>Spirurina</taxon>
        <taxon>Ascaridomorpha</taxon>
        <taxon>Ascaridoidea</taxon>
        <taxon>Ascarididae</taxon>
        <taxon>Ascaris</taxon>
    </lineage>
</organism>
<feature type="chain" id="PRO_5005657198" evidence="1">
    <location>
        <begin position="22"/>
        <end position="132"/>
    </location>
</feature>
<evidence type="ECO:0000256" key="1">
    <source>
        <dbReference type="SAM" id="SignalP"/>
    </source>
</evidence>
<proteinExistence type="predicted"/>
<dbReference type="AlphaFoldDB" id="A0A0M3IEJ3"/>
<sequence>MLFISTKVIWLIVQFFNLALSSIDDCTNKPINIADTNDNPIVFNGTCYETGRDYAAPECQTWDVNVILALRSNTTESVLEEIENFISYTVKDCDSRSSLTFYMTGYSEYECGMRCEVSFLFVLDLSTGFSFI</sequence>
<protein>
    <submittedName>
        <fullName evidence="3">Uncharacterized protein</fullName>
    </submittedName>
</protein>
<dbReference type="WBParaSite" id="ALUE_0001652401-mRNA-1">
    <property type="protein sequence ID" value="ALUE_0001652401-mRNA-1"/>
    <property type="gene ID" value="ALUE_0001652401"/>
</dbReference>
<evidence type="ECO:0000313" key="2">
    <source>
        <dbReference type="Proteomes" id="UP000036681"/>
    </source>
</evidence>
<accession>A0A0M3IEJ3</accession>
<dbReference type="Proteomes" id="UP000036681">
    <property type="component" value="Unplaced"/>
</dbReference>
<name>A0A0M3IEJ3_ASCLU</name>